<evidence type="ECO:0000259" key="12">
    <source>
        <dbReference type="PROSITE" id="PS50109"/>
    </source>
</evidence>
<dbReference type="FunFam" id="1.10.287.130:FF:000001">
    <property type="entry name" value="Two-component sensor histidine kinase"/>
    <property type="match status" value="1"/>
</dbReference>
<dbReference type="CDD" id="cd06225">
    <property type="entry name" value="HAMP"/>
    <property type="match status" value="1"/>
</dbReference>
<evidence type="ECO:0000259" key="13">
    <source>
        <dbReference type="PROSITE" id="PS50885"/>
    </source>
</evidence>
<dbReference type="AlphaFoldDB" id="A0A2W1JTT1"/>
<dbReference type="PROSITE" id="PS50885">
    <property type="entry name" value="HAMP"/>
    <property type="match status" value="1"/>
</dbReference>
<keyword evidence="9" id="KW-0902">Two-component regulatory system</keyword>
<evidence type="ECO:0000256" key="2">
    <source>
        <dbReference type="ARBA" id="ARBA00004370"/>
    </source>
</evidence>
<protein>
    <recommendedName>
        <fullName evidence="3">histidine kinase</fullName>
        <ecNumber evidence="3">2.7.13.3</ecNumber>
    </recommendedName>
</protein>
<dbReference type="InterPro" id="IPR036097">
    <property type="entry name" value="HisK_dim/P_sf"/>
</dbReference>
<keyword evidence="15" id="KW-1185">Reference proteome</keyword>
<accession>A0A2W1JTT1</accession>
<dbReference type="Pfam" id="PF00672">
    <property type="entry name" value="HAMP"/>
    <property type="match status" value="1"/>
</dbReference>
<evidence type="ECO:0000256" key="6">
    <source>
        <dbReference type="ARBA" id="ARBA00022692"/>
    </source>
</evidence>
<evidence type="ECO:0000256" key="1">
    <source>
        <dbReference type="ARBA" id="ARBA00000085"/>
    </source>
</evidence>
<feature type="domain" description="Histidine kinase" evidence="12">
    <location>
        <begin position="279"/>
        <end position="494"/>
    </location>
</feature>
<dbReference type="SUPFAM" id="SSF55874">
    <property type="entry name" value="ATPase domain of HSP90 chaperone/DNA topoisomerase II/histidine kinase"/>
    <property type="match status" value="1"/>
</dbReference>
<dbReference type="Gene3D" id="3.30.565.10">
    <property type="entry name" value="Histidine kinase-like ATPase, C-terminal domain"/>
    <property type="match status" value="1"/>
</dbReference>
<comment type="caution">
    <text evidence="14">The sequence shown here is derived from an EMBL/GenBank/DDBJ whole genome shotgun (WGS) entry which is preliminary data.</text>
</comment>
<dbReference type="SMART" id="SM00387">
    <property type="entry name" value="HATPase_c"/>
    <property type="match status" value="1"/>
</dbReference>
<dbReference type="PANTHER" id="PTHR45436">
    <property type="entry name" value="SENSOR HISTIDINE KINASE YKOH"/>
    <property type="match status" value="1"/>
</dbReference>
<dbReference type="Gene3D" id="1.10.287.130">
    <property type="match status" value="1"/>
</dbReference>
<dbReference type="InterPro" id="IPR036890">
    <property type="entry name" value="HATPase_C_sf"/>
</dbReference>
<evidence type="ECO:0000313" key="15">
    <source>
        <dbReference type="Proteomes" id="UP000248857"/>
    </source>
</evidence>
<gene>
    <name evidence="14" type="primary">arlS</name>
    <name evidence="14" type="ORF">C1752_04070</name>
</gene>
<keyword evidence="7 14" id="KW-0418">Kinase</keyword>
<dbReference type="SUPFAM" id="SSF47384">
    <property type="entry name" value="Homodimeric domain of signal transducing histidine kinase"/>
    <property type="match status" value="1"/>
</dbReference>
<dbReference type="PROSITE" id="PS50109">
    <property type="entry name" value="HIS_KIN"/>
    <property type="match status" value="1"/>
</dbReference>
<feature type="transmembrane region" description="Helical" evidence="11">
    <location>
        <begin position="31"/>
        <end position="52"/>
    </location>
</feature>
<name>A0A2W1JTT1_9CYAN</name>
<reference evidence="14 15" key="1">
    <citation type="journal article" date="2018" name="Sci. Rep.">
        <title>A novel species of the marine cyanobacterium Acaryochloris with a unique pigment content and lifestyle.</title>
        <authorList>
            <person name="Partensky F."/>
            <person name="Six C."/>
            <person name="Ratin M."/>
            <person name="Garczarek L."/>
            <person name="Vaulot D."/>
            <person name="Probert I."/>
            <person name="Calteau A."/>
            <person name="Gourvil P."/>
            <person name="Marie D."/>
            <person name="Grebert T."/>
            <person name="Bouchier C."/>
            <person name="Le Panse S."/>
            <person name="Gachenot M."/>
            <person name="Rodriguez F."/>
            <person name="Garrido J.L."/>
        </authorList>
    </citation>
    <scope>NUCLEOTIDE SEQUENCE [LARGE SCALE GENOMIC DNA]</scope>
    <source>
        <strain evidence="14 15">RCC1774</strain>
    </source>
</reference>
<feature type="transmembrane region" description="Helical" evidence="11">
    <location>
        <begin position="190"/>
        <end position="209"/>
    </location>
</feature>
<dbReference type="FunFam" id="3.30.565.10:FF:000006">
    <property type="entry name" value="Sensor histidine kinase WalK"/>
    <property type="match status" value="1"/>
</dbReference>
<evidence type="ECO:0000256" key="7">
    <source>
        <dbReference type="ARBA" id="ARBA00022777"/>
    </source>
</evidence>
<dbReference type="PANTHER" id="PTHR45436:SF5">
    <property type="entry name" value="SENSOR HISTIDINE KINASE TRCS"/>
    <property type="match status" value="1"/>
</dbReference>
<comment type="subcellular location">
    <subcellularLocation>
        <location evidence="2">Membrane</location>
    </subcellularLocation>
</comment>
<evidence type="ECO:0000256" key="4">
    <source>
        <dbReference type="ARBA" id="ARBA00022553"/>
    </source>
</evidence>
<dbReference type="Proteomes" id="UP000248857">
    <property type="component" value="Unassembled WGS sequence"/>
</dbReference>
<dbReference type="InterPro" id="IPR003594">
    <property type="entry name" value="HATPase_dom"/>
</dbReference>
<dbReference type="Pfam" id="PF00512">
    <property type="entry name" value="HisKA"/>
    <property type="match status" value="1"/>
</dbReference>
<evidence type="ECO:0000313" key="14">
    <source>
        <dbReference type="EMBL" id="PZD72027.1"/>
    </source>
</evidence>
<evidence type="ECO:0000256" key="3">
    <source>
        <dbReference type="ARBA" id="ARBA00012438"/>
    </source>
</evidence>
<proteinExistence type="predicted"/>
<dbReference type="SUPFAM" id="SSF158472">
    <property type="entry name" value="HAMP domain-like"/>
    <property type="match status" value="1"/>
</dbReference>
<dbReference type="CDD" id="cd00082">
    <property type="entry name" value="HisKA"/>
    <property type="match status" value="1"/>
</dbReference>
<dbReference type="InterPro" id="IPR050428">
    <property type="entry name" value="TCS_sensor_his_kinase"/>
</dbReference>
<keyword evidence="10 11" id="KW-0472">Membrane</keyword>
<evidence type="ECO:0000256" key="10">
    <source>
        <dbReference type="ARBA" id="ARBA00023136"/>
    </source>
</evidence>
<keyword evidence="6 11" id="KW-0812">Transmembrane</keyword>
<sequence length="497" mass="55628">MPMKRAVPQVFQNLPAKLKRRINWSSLEVQLTLGIGTLFALSLSSVAIWTCWKMQRILIESHKKNVFTVASQVTEDITFYSEMLPMNKSLQKAIDNRASRNLLLWIEKEDASLVAAPAITGPAWQRVGHPSDLAQTFQKGSLFDLYQVQDRELVACRSPLVIGTQTLGTLFVAQDITQDQRRINDNIQTLVLATSLAMILSLFAIAYFIRRSLQPLFQMQAMTQKISAEDLGHAQVVLPKASSEIQSLANTFNMMLARLSEAWAQQHHIGERQRQFASDVSHELRTPLTIVRGYLQSTLRRSDNLLDHQREALEVAAGEADHTIQLLQDLLNLARADDGYMAYDLQILILNDVVTGVVQVAEQFSHRTILVEAKASLIPIYADANRLHQILVNLVENALKYSDEAEPVRIKLEQVDKQAVIQVCDRGPGIPLQQQSRIFDRFYRLDEARTRSMGGTGLGLSIVKVFVEGMGGQVTVRSELNEGSTFTVTLPISAVSL</sequence>
<keyword evidence="4" id="KW-0597">Phosphoprotein</keyword>
<evidence type="ECO:0000256" key="5">
    <source>
        <dbReference type="ARBA" id="ARBA00022679"/>
    </source>
</evidence>
<dbReference type="Pfam" id="PF02518">
    <property type="entry name" value="HATPase_c"/>
    <property type="match status" value="1"/>
</dbReference>
<dbReference type="InterPro" id="IPR003661">
    <property type="entry name" value="HisK_dim/P_dom"/>
</dbReference>
<dbReference type="SMART" id="SM00388">
    <property type="entry name" value="HisKA"/>
    <property type="match status" value="1"/>
</dbReference>
<evidence type="ECO:0000256" key="9">
    <source>
        <dbReference type="ARBA" id="ARBA00023012"/>
    </source>
</evidence>
<keyword evidence="8 11" id="KW-1133">Transmembrane helix</keyword>
<dbReference type="EC" id="2.7.13.3" evidence="3"/>
<comment type="catalytic activity">
    <reaction evidence="1">
        <text>ATP + protein L-histidine = ADP + protein N-phospho-L-histidine.</text>
        <dbReference type="EC" id="2.7.13.3"/>
    </reaction>
</comment>
<evidence type="ECO:0000256" key="8">
    <source>
        <dbReference type="ARBA" id="ARBA00022989"/>
    </source>
</evidence>
<feature type="domain" description="HAMP" evidence="13">
    <location>
        <begin position="210"/>
        <end position="264"/>
    </location>
</feature>
<keyword evidence="5 14" id="KW-0808">Transferase</keyword>
<dbReference type="InterPro" id="IPR003660">
    <property type="entry name" value="HAMP_dom"/>
</dbReference>
<dbReference type="GO" id="GO:0000155">
    <property type="term" value="F:phosphorelay sensor kinase activity"/>
    <property type="evidence" value="ECO:0007669"/>
    <property type="project" value="InterPro"/>
</dbReference>
<dbReference type="RefSeq" id="WP_199464439.1">
    <property type="nucleotide sequence ID" value="NZ_CAWNWM010000012.1"/>
</dbReference>
<evidence type="ECO:0000256" key="11">
    <source>
        <dbReference type="SAM" id="Phobius"/>
    </source>
</evidence>
<dbReference type="Gene3D" id="6.10.340.10">
    <property type="match status" value="1"/>
</dbReference>
<dbReference type="InterPro" id="IPR004358">
    <property type="entry name" value="Sig_transdc_His_kin-like_C"/>
</dbReference>
<dbReference type="PRINTS" id="PR00344">
    <property type="entry name" value="BCTRLSENSOR"/>
</dbReference>
<organism evidence="14 15">
    <name type="scientific">Acaryochloris thomasi RCC1774</name>
    <dbReference type="NCBI Taxonomy" id="1764569"/>
    <lineage>
        <taxon>Bacteria</taxon>
        <taxon>Bacillati</taxon>
        <taxon>Cyanobacteriota</taxon>
        <taxon>Cyanophyceae</taxon>
        <taxon>Acaryochloridales</taxon>
        <taxon>Acaryochloridaceae</taxon>
        <taxon>Acaryochloris</taxon>
        <taxon>Acaryochloris thomasi</taxon>
    </lineage>
</organism>
<dbReference type="EMBL" id="PQWO01000012">
    <property type="protein sequence ID" value="PZD72027.1"/>
    <property type="molecule type" value="Genomic_DNA"/>
</dbReference>
<dbReference type="InterPro" id="IPR005467">
    <property type="entry name" value="His_kinase_dom"/>
</dbReference>
<dbReference type="GO" id="GO:0005886">
    <property type="term" value="C:plasma membrane"/>
    <property type="evidence" value="ECO:0007669"/>
    <property type="project" value="TreeGrafter"/>
</dbReference>
<dbReference type="CDD" id="cd00075">
    <property type="entry name" value="HATPase"/>
    <property type="match status" value="1"/>
</dbReference>